<name>A0A2T3B5D6_AMORE</name>
<evidence type="ECO:0000313" key="2">
    <source>
        <dbReference type="Proteomes" id="UP000241818"/>
    </source>
</evidence>
<proteinExistence type="predicted"/>
<evidence type="ECO:0000313" key="1">
    <source>
        <dbReference type="EMBL" id="PSS21961.1"/>
    </source>
</evidence>
<accession>A0A2T3B5D6</accession>
<dbReference type="AlphaFoldDB" id="A0A2T3B5D6"/>
<organism evidence="1 2">
    <name type="scientific">Amorphotheca resinae ATCC 22711</name>
    <dbReference type="NCBI Taxonomy" id="857342"/>
    <lineage>
        <taxon>Eukaryota</taxon>
        <taxon>Fungi</taxon>
        <taxon>Dikarya</taxon>
        <taxon>Ascomycota</taxon>
        <taxon>Pezizomycotina</taxon>
        <taxon>Leotiomycetes</taxon>
        <taxon>Helotiales</taxon>
        <taxon>Amorphothecaceae</taxon>
        <taxon>Amorphotheca</taxon>
    </lineage>
</organism>
<dbReference type="InParanoid" id="A0A2T3B5D6"/>
<dbReference type="EMBL" id="KZ679009">
    <property type="protein sequence ID" value="PSS21961.1"/>
    <property type="molecule type" value="Genomic_DNA"/>
</dbReference>
<dbReference type="GeneID" id="36572680"/>
<reference evidence="1 2" key="1">
    <citation type="journal article" date="2018" name="New Phytol.">
        <title>Comparative genomics and transcriptomics depict ericoid mycorrhizal fungi as versatile saprotrophs and plant mutualists.</title>
        <authorList>
            <person name="Martino E."/>
            <person name="Morin E."/>
            <person name="Grelet G.A."/>
            <person name="Kuo A."/>
            <person name="Kohler A."/>
            <person name="Daghino S."/>
            <person name="Barry K.W."/>
            <person name="Cichocki N."/>
            <person name="Clum A."/>
            <person name="Dockter R.B."/>
            <person name="Hainaut M."/>
            <person name="Kuo R.C."/>
            <person name="LaButti K."/>
            <person name="Lindahl B.D."/>
            <person name="Lindquist E.A."/>
            <person name="Lipzen A."/>
            <person name="Khouja H.R."/>
            <person name="Magnuson J."/>
            <person name="Murat C."/>
            <person name="Ohm R.A."/>
            <person name="Singer S.W."/>
            <person name="Spatafora J.W."/>
            <person name="Wang M."/>
            <person name="Veneault-Fourrey C."/>
            <person name="Henrissat B."/>
            <person name="Grigoriev I.V."/>
            <person name="Martin F.M."/>
            <person name="Perotto S."/>
        </authorList>
    </citation>
    <scope>NUCLEOTIDE SEQUENCE [LARGE SCALE GENOMIC DNA]</scope>
    <source>
        <strain evidence="1 2">ATCC 22711</strain>
    </source>
</reference>
<dbReference type="RefSeq" id="XP_024722116.1">
    <property type="nucleotide sequence ID" value="XM_024864599.1"/>
</dbReference>
<keyword evidence="2" id="KW-1185">Reference proteome</keyword>
<sequence length="82" mass="9421">MDGWVGDSRKTASFLFSRQRRLAYGLCTQREVLEFQGSVSRDIKSVKNVIGKHILNYPILINSSFLVIGCKYSLLYRRIHVA</sequence>
<protein>
    <submittedName>
        <fullName evidence="1">Uncharacterized protein</fullName>
    </submittedName>
</protein>
<dbReference type="Proteomes" id="UP000241818">
    <property type="component" value="Unassembled WGS sequence"/>
</dbReference>
<gene>
    <name evidence="1" type="ORF">M430DRAFT_219398</name>
</gene>